<evidence type="ECO:0000313" key="3">
    <source>
        <dbReference type="Proteomes" id="UP000002257"/>
    </source>
</evidence>
<feature type="transmembrane region" description="Helical" evidence="1">
    <location>
        <begin position="115"/>
        <end position="134"/>
    </location>
</feature>
<dbReference type="eggNOG" id="COG4325">
    <property type="taxonomic scope" value="Bacteria"/>
</dbReference>
<dbReference type="EMBL" id="CP001280">
    <property type="protein sequence ID" value="ACK50849.1"/>
    <property type="molecule type" value="Genomic_DNA"/>
</dbReference>
<evidence type="ECO:0000256" key="1">
    <source>
        <dbReference type="SAM" id="Phobius"/>
    </source>
</evidence>
<dbReference type="Proteomes" id="UP000002257">
    <property type="component" value="Chromosome"/>
</dbReference>
<feature type="transmembrane region" description="Helical" evidence="1">
    <location>
        <begin position="65"/>
        <end position="94"/>
    </location>
</feature>
<gene>
    <name evidence="2" type="ordered locus">Msil_1904</name>
</gene>
<keyword evidence="1" id="KW-0812">Transmembrane</keyword>
<reference evidence="2 3" key="1">
    <citation type="journal article" date="2010" name="J. Bacteriol.">
        <title>Complete genome sequence of the aerobic facultative methanotroph Methylocella silvestris BL2.</title>
        <authorList>
            <person name="Chen Y."/>
            <person name="Crombie A."/>
            <person name="Rahman M.T."/>
            <person name="Dedysh S.N."/>
            <person name="Liesack W."/>
            <person name="Stott M.B."/>
            <person name="Alam M."/>
            <person name="Theisen A.R."/>
            <person name="Murrell J.C."/>
            <person name="Dunfield P.F."/>
        </authorList>
    </citation>
    <scope>NUCLEOTIDE SEQUENCE [LARGE SCALE GENOMIC DNA]</scope>
    <source>
        <strain evidence="3">DSM 15510 / CIP 108128 / LMG 27833 / NCIMB 13906 / BL2</strain>
    </source>
</reference>
<keyword evidence="2" id="KW-0489">Methyltransferase</keyword>
<dbReference type="Pfam" id="PF10011">
    <property type="entry name" value="DUF2254"/>
    <property type="match status" value="1"/>
</dbReference>
<dbReference type="HOGENOM" id="CLU_032303_0_0_5"/>
<feature type="transmembrane region" description="Helical" evidence="1">
    <location>
        <begin position="140"/>
        <end position="165"/>
    </location>
</feature>
<dbReference type="KEGG" id="msl:Msil_1904"/>
<dbReference type="GO" id="GO:0032259">
    <property type="term" value="P:methylation"/>
    <property type="evidence" value="ECO:0007669"/>
    <property type="project" value="UniProtKB-KW"/>
</dbReference>
<proteinExistence type="predicted"/>
<organism evidence="2 3">
    <name type="scientific">Methylocella silvestris (strain DSM 15510 / CIP 108128 / LMG 27833 / NCIMB 13906 / BL2)</name>
    <dbReference type="NCBI Taxonomy" id="395965"/>
    <lineage>
        <taxon>Bacteria</taxon>
        <taxon>Pseudomonadati</taxon>
        <taxon>Pseudomonadota</taxon>
        <taxon>Alphaproteobacteria</taxon>
        <taxon>Hyphomicrobiales</taxon>
        <taxon>Beijerinckiaceae</taxon>
        <taxon>Methylocella</taxon>
    </lineage>
</organism>
<dbReference type="InterPro" id="IPR018723">
    <property type="entry name" value="DUF2254_membrane"/>
</dbReference>
<sequence length="445" mass="49232">MKTSLPIFVRNSMYALRGGFLVRPLLISLALGLAGMILSSAEERFPVVSAWVPDALFPSHADPQVAQVMLSTIASSIMTVVSIVFAILLMTLTLASMQFSPRILVNFVRDHVTQWTLGVFLGTFLYCMAAMPAARSLPQPFAPVATVTGALALALASVMGLIYFIHHISRAVSVNHIVDRIARETERVIDELMPRKRGAVARGEDMEFEPEETEFAVLNVRSGYICFIDTTRLLKLAKAHKLRIRVLRPIGHFAPEGAPLFTVSHKSRLTAELDRDFRSAFGIGPMRTMQQDVEFGVLQIVDIALKAISPAVNDPSTAINCIDQLTSILIRWAERAPPATIFSDPPYVVRVILPWPDFKHLLDTAFEQIRHYSANDVAVSLRLLRAMDDLAATLNDDSMRKEVTLCGRRVVANCATRLDPTNLKRLEDRLASLEARSPSFATRGA</sequence>
<dbReference type="RefSeq" id="WP_012590919.1">
    <property type="nucleotide sequence ID" value="NC_011666.1"/>
</dbReference>
<evidence type="ECO:0000313" key="2">
    <source>
        <dbReference type="EMBL" id="ACK50849.1"/>
    </source>
</evidence>
<keyword evidence="1" id="KW-0472">Membrane</keyword>
<name>B8ENR3_METSB</name>
<keyword evidence="1" id="KW-1133">Transmembrane helix</keyword>
<keyword evidence="3" id="KW-1185">Reference proteome</keyword>
<accession>B8ENR3</accession>
<dbReference type="AlphaFoldDB" id="B8ENR3"/>
<dbReference type="GO" id="GO:0008168">
    <property type="term" value="F:methyltransferase activity"/>
    <property type="evidence" value="ECO:0007669"/>
    <property type="project" value="UniProtKB-KW"/>
</dbReference>
<keyword evidence="2" id="KW-0808">Transferase</keyword>
<protein>
    <submittedName>
        <fullName evidence="2">N-6 Adenine-specific DNA methylase</fullName>
    </submittedName>
</protein>